<evidence type="ECO:0000313" key="3">
    <source>
        <dbReference type="Proteomes" id="UP000177740"/>
    </source>
</evidence>
<dbReference type="Pfam" id="PF13453">
    <property type="entry name" value="Zn_ribbon_TFIIB"/>
    <property type="match status" value="2"/>
</dbReference>
<organism evidence="2 3">
    <name type="scientific">Candidatus Nealsonbacteria bacterium RIFOXYB1_FULL_40_15</name>
    <dbReference type="NCBI Taxonomy" id="1801677"/>
    <lineage>
        <taxon>Bacteria</taxon>
        <taxon>Candidatus Nealsoniibacteriota</taxon>
    </lineage>
</organism>
<dbReference type="EMBL" id="MHMM01000006">
    <property type="protein sequence ID" value="OGZ27462.1"/>
    <property type="molecule type" value="Genomic_DNA"/>
</dbReference>
<dbReference type="STRING" id="1801677.A2365_03255"/>
<dbReference type="AlphaFoldDB" id="A0A1G2EPI3"/>
<feature type="domain" description="Transcription factor zinc-finger" evidence="1">
    <location>
        <begin position="71"/>
        <end position="111"/>
    </location>
</feature>
<evidence type="ECO:0000259" key="1">
    <source>
        <dbReference type="Pfam" id="PF13453"/>
    </source>
</evidence>
<reference evidence="2 3" key="1">
    <citation type="journal article" date="2016" name="Nat. Commun.">
        <title>Thousands of microbial genomes shed light on interconnected biogeochemical processes in an aquifer system.</title>
        <authorList>
            <person name="Anantharaman K."/>
            <person name="Brown C.T."/>
            <person name="Hug L.A."/>
            <person name="Sharon I."/>
            <person name="Castelle C.J."/>
            <person name="Probst A.J."/>
            <person name="Thomas B.C."/>
            <person name="Singh A."/>
            <person name="Wilkins M.J."/>
            <person name="Karaoz U."/>
            <person name="Brodie E.L."/>
            <person name="Williams K.H."/>
            <person name="Hubbard S.S."/>
            <person name="Banfield J.F."/>
        </authorList>
    </citation>
    <scope>NUCLEOTIDE SEQUENCE [LARGE SCALE GENOMIC DNA]</scope>
</reference>
<feature type="domain" description="Transcription factor zinc-finger" evidence="1">
    <location>
        <begin position="2"/>
        <end position="41"/>
    </location>
</feature>
<comment type="caution">
    <text evidence="2">The sequence shown here is derived from an EMBL/GenBank/DDBJ whole genome shotgun (WGS) entry which is preliminary data.</text>
</comment>
<dbReference type="InterPro" id="IPR027392">
    <property type="entry name" value="TF_Znf"/>
</dbReference>
<proteinExistence type="predicted"/>
<accession>A0A1G2EPI3</accession>
<protein>
    <recommendedName>
        <fullName evidence="1">Transcription factor zinc-finger domain-containing protein</fullName>
    </recommendedName>
</protein>
<evidence type="ECO:0000313" key="2">
    <source>
        <dbReference type="EMBL" id="OGZ27462.1"/>
    </source>
</evidence>
<gene>
    <name evidence="2" type="ORF">A2365_03255</name>
</gene>
<name>A0A1G2EPI3_9BACT</name>
<sequence length="178" mass="20813">MNCPVCKKSQLKAEIFHNTEVDYCPFCLGLWFEEGELRIAKDEKDKDLNWMDLDLWKNAKEFKISASQKRICPSCRMPLYEAYYKDSGIIIDVCNLCHGIWLDRAEFKKITDWLKERADYEILHNYSGSLLKQFGEVFSGPDTLKEELSDVLTVLKMLKYKVLTQAEELARIIMSLPK</sequence>
<dbReference type="Proteomes" id="UP000177740">
    <property type="component" value="Unassembled WGS sequence"/>
</dbReference>